<name>A0ABR7LU48_9ACTN</name>
<evidence type="ECO:0000259" key="1">
    <source>
        <dbReference type="Pfam" id="PF13449"/>
    </source>
</evidence>
<dbReference type="Proteomes" id="UP000805614">
    <property type="component" value="Unassembled WGS sequence"/>
</dbReference>
<dbReference type="PANTHER" id="PTHR37957">
    <property type="entry name" value="BLR7070 PROTEIN"/>
    <property type="match status" value="1"/>
</dbReference>
<organism evidence="2 3">
    <name type="scientific">Actinomadura alba</name>
    <dbReference type="NCBI Taxonomy" id="406431"/>
    <lineage>
        <taxon>Bacteria</taxon>
        <taxon>Bacillati</taxon>
        <taxon>Actinomycetota</taxon>
        <taxon>Actinomycetes</taxon>
        <taxon>Streptosporangiales</taxon>
        <taxon>Thermomonosporaceae</taxon>
        <taxon>Actinomadura</taxon>
    </lineage>
</organism>
<accession>A0ABR7LU48</accession>
<dbReference type="InterPro" id="IPR027372">
    <property type="entry name" value="Phytase-like_dom"/>
</dbReference>
<dbReference type="PANTHER" id="PTHR37957:SF1">
    <property type="entry name" value="PHYTASE-LIKE DOMAIN-CONTAINING PROTEIN"/>
    <property type="match status" value="1"/>
</dbReference>
<proteinExistence type="predicted"/>
<feature type="domain" description="Phytase-like" evidence="1">
    <location>
        <begin position="49"/>
        <end position="339"/>
    </location>
</feature>
<dbReference type="Pfam" id="PF13449">
    <property type="entry name" value="Phytase-like"/>
    <property type="match status" value="1"/>
</dbReference>
<protein>
    <submittedName>
        <fullName evidence="2">Esterase-like activity of phytase family protein</fullName>
    </submittedName>
</protein>
<evidence type="ECO:0000313" key="2">
    <source>
        <dbReference type="EMBL" id="MBC6468309.1"/>
    </source>
</evidence>
<comment type="caution">
    <text evidence="2">The sequence shown here is derived from an EMBL/GenBank/DDBJ whole genome shotgun (WGS) entry which is preliminary data.</text>
</comment>
<sequence length="361" mass="37341">MLMTALAVPTSAAVRSGPGHGDDGARCAPGASLLGFTDGLDKTTFDDTAVAGLSALSLTGPSRGLTLVDNVGTTPARIYDLSLKAGRDLTATVRGVTTLRRPNGAPYTGADFDGEGLVAERGGRTVLASSETEPTIRRFRLSDGTQTAELPVPARFRVTPDGEAVRNQTFEALAATPDGRELYAGMEGPLSTDGSDTEGHALVRVLRYTGRSGGAYAPTAQYAYRTDPALGLVELVALGRGRLIALERGFTAGVGNTVRVYLVSAAGAPDVTHTGSLADLSPRAFLRKELLVDLATCPPSGATAKQPQPNPLLDNVEGMALGGSSAGGRHVLYLISDDNAGATQTTRVYALSVRLHPSPGR</sequence>
<dbReference type="EMBL" id="JABVEC010000018">
    <property type="protein sequence ID" value="MBC6468309.1"/>
    <property type="molecule type" value="Genomic_DNA"/>
</dbReference>
<reference evidence="2 3" key="1">
    <citation type="submission" date="2020-06" db="EMBL/GenBank/DDBJ databases">
        <title>Actinomadura xiongansis sp. nov., isolated from soil of Baiyangdian.</title>
        <authorList>
            <person name="Zhang X."/>
        </authorList>
    </citation>
    <scope>NUCLEOTIDE SEQUENCE [LARGE SCALE GENOMIC DNA]</scope>
    <source>
        <strain evidence="2 3">HBUM206468</strain>
    </source>
</reference>
<dbReference type="InterPro" id="IPR011045">
    <property type="entry name" value="N2O_reductase_N"/>
</dbReference>
<gene>
    <name evidence="2" type="ORF">HKK74_22835</name>
</gene>
<dbReference type="SUPFAM" id="SSF50974">
    <property type="entry name" value="Nitrous oxide reductase, N-terminal domain"/>
    <property type="match status" value="1"/>
</dbReference>
<keyword evidence="3" id="KW-1185">Reference proteome</keyword>
<evidence type="ECO:0000313" key="3">
    <source>
        <dbReference type="Proteomes" id="UP000805614"/>
    </source>
</evidence>